<dbReference type="KEGG" id="mya:MORIYA_1385"/>
<dbReference type="Gene3D" id="2.30.110.10">
    <property type="entry name" value="Electron Transport, Fmn-binding Protein, Chain A"/>
    <property type="match status" value="1"/>
</dbReference>
<proteinExistence type="predicted"/>
<dbReference type="Proteomes" id="UP000250163">
    <property type="component" value="Chromosome MORIYA"/>
</dbReference>
<dbReference type="AlphaFoldDB" id="A0A330LMF9"/>
<reference evidence="2" key="1">
    <citation type="submission" date="2018-05" db="EMBL/GenBank/DDBJ databases">
        <authorList>
            <person name="Cea G.-C."/>
            <person name="William W."/>
        </authorList>
    </citation>
    <scope>NUCLEOTIDE SEQUENCE [LARGE SCALE GENOMIC DNA]</scope>
    <source>
        <strain evidence="2">DB21MT 5</strain>
    </source>
</reference>
<keyword evidence="2" id="KW-1185">Reference proteome</keyword>
<evidence type="ECO:0000313" key="2">
    <source>
        <dbReference type="Proteomes" id="UP000250163"/>
    </source>
</evidence>
<name>A0A330LMF9_9GAMM</name>
<gene>
    <name evidence="1" type="ORF">MORIYA_1385</name>
</gene>
<dbReference type="EMBL" id="LS483250">
    <property type="protein sequence ID" value="SQD77863.1"/>
    <property type="molecule type" value="Genomic_DNA"/>
</dbReference>
<sequence length="46" mass="5378">MQLNFTDLSANQRYHLMTQTIIPRPIAWVLTAATNTIRHSLWLRAL</sequence>
<protein>
    <submittedName>
        <fullName evidence="1">Uncharacterized protein</fullName>
    </submittedName>
</protein>
<organism evidence="1 2">
    <name type="scientific">Moritella yayanosii</name>
    <dbReference type="NCBI Taxonomy" id="69539"/>
    <lineage>
        <taxon>Bacteria</taxon>
        <taxon>Pseudomonadati</taxon>
        <taxon>Pseudomonadota</taxon>
        <taxon>Gammaproteobacteria</taxon>
        <taxon>Alteromonadales</taxon>
        <taxon>Moritellaceae</taxon>
        <taxon>Moritella</taxon>
    </lineage>
</organism>
<accession>A0A330LMF9</accession>
<evidence type="ECO:0000313" key="1">
    <source>
        <dbReference type="EMBL" id="SQD77863.1"/>
    </source>
</evidence>
<dbReference type="InterPro" id="IPR012349">
    <property type="entry name" value="Split_barrel_FMN-bd"/>
</dbReference>